<dbReference type="SUPFAM" id="SSF52540">
    <property type="entry name" value="P-loop containing nucleoside triphosphate hydrolases"/>
    <property type="match status" value="1"/>
</dbReference>
<dbReference type="GO" id="GO:0005886">
    <property type="term" value="C:plasma membrane"/>
    <property type="evidence" value="ECO:0007669"/>
    <property type="project" value="UniProtKB-SubCell"/>
</dbReference>
<dbReference type="PANTHER" id="PTHR37937:SF1">
    <property type="entry name" value="CONJUGATIVE TRANSFER: DNA TRANSPORT"/>
    <property type="match status" value="1"/>
</dbReference>
<proteinExistence type="predicted"/>
<keyword evidence="9" id="KW-1185">Reference proteome</keyword>
<evidence type="ECO:0000313" key="8">
    <source>
        <dbReference type="EMBL" id="GEO33080.1"/>
    </source>
</evidence>
<feature type="compositionally biased region" description="Basic and acidic residues" evidence="6">
    <location>
        <begin position="274"/>
        <end position="285"/>
    </location>
</feature>
<sequence>MADAMVGASSAGEGVENGTYWSESAKTLLAPLLHAAALCGKSISDVRRWVARVDVVEAGRALEAAGADAAADDLDAIAARTEERERSSIFASSRIVLNAYGSDQAAKRSKKQNFDADEFVRSVDTVYITAPSHLQNILAPLVAGLLEEIRDATYRFARSSQYAAQHSPAVLWALDEVANIAPLKRLPGIVSEAGGQGLQVMACLQDLSQARTRWGTAAEGFLSLFGTKVVFPGIGDRATLEALSTMVGDWDRPYLGYSANTGTTTTYGYPTGRSEGRTTGEARSHTTQREAKISAAELANIPSDHALVVRSGHYSLVRTTPFYSASPWPSVLAKAPDRVVDHGGADVLPDPQVRASAPGEGPRS</sequence>
<dbReference type="InterPro" id="IPR051539">
    <property type="entry name" value="T4SS-coupling_protein"/>
</dbReference>
<evidence type="ECO:0000256" key="1">
    <source>
        <dbReference type="ARBA" id="ARBA00004651"/>
    </source>
</evidence>
<evidence type="ECO:0000256" key="6">
    <source>
        <dbReference type="SAM" id="MobiDB-lite"/>
    </source>
</evidence>
<dbReference type="Pfam" id="PF12696">
    <property type="entry name" value="TraG-D_C"/>
    <property type="match status" value="1"/>
</dbReference>
<evidence type="ECO:0000256" key="4">
    <source>
        <dbReference type="ARBA" id="ARBA00022989"/>
    </source>
</evidence>
<comment type="subcellular location">
    <subcellularLocation>
        <location evidence="1">Cell membrane</location>
        <topology evidence="1">Multi-pass membrane protein</topology>
    </subcellularLocation>
</comment>
<dbReference type="AlphaFoldDB" id="A0A512DA04"/>
<dbReference type="InterPro" id="IPR032689">
    <property type="entry name" value="TraG-D_C"/>
</dbReference>
<keyword evidence="5" id="KW-0472">Membrane</keyword>
<comment type="caution">
    <text evidence="8">The sequence shown here is derived from an EMBL/GenBank/DDBJ whole genome shotgun (WGS) entry which is preliminary data.</text>
</comment>
<dbReference type="CDD" id="cd01127">
    <property type="entry name" value="TrwB_TraG_TraD_VirD4"/>
    <property type="match status" value="1"/>
</dbReference>
<organism evidence="8 9">
    <name type="scientific">Cellulomonas aerilata</name>
    <dbReference type="NCBI Taxonomy" id="515326"/>
    <lineage>
        <taxon>Bacteria</taxon>
        <taxon>Bacillati</taxon>
        <taxon>Actinomycetota</taxon>
        <taxon>Actinomycetes</taxon>
        <taxon>Micrococcales</taxon>
        <taxon>Cellulomonadaceae</taxon>
        <taxon>Cellulomonas</taxon>
    </lineage>
</organism>
<keyword evidence="4" id="KW-1133">Transmembrane helix</keyword>
<evidence type="ECO:0000256" key="3">
    <source>
        <dbReference type="ARBA" id="ARBA00022692"/>
    </source>
</evidence>
<dbReference type="InterPro" id="IPR027417">
    <property type="entry name" value="P-loop_NTPase"/>
</dbReference>
<keyword evidence="3" id="KW-0812">Transmembrane</keyword>
<gene>
    <name evidence="8" type="ORF">CAE01nite_08050</name>
</gene>
<evidence type="ECO:0000256" key="2">
    <source>
        <dbReference type="ARBA" id="ARBA00022475"/>
    </source>
</evidence>
<name>A0A512DA04_9CELL</name>
<feature type="region of interest" description="Disordered" evidence="6">
    <location>
        <begin position="265"/>
        <end position="285"/>
    </location>
</feature>
<reference evidence="8 9" key="1">
    <citation type="submission" date="2019-07" db="EMBL/GenBank/DDBJ databases">
        <title>Whole genome shotgun sequence of Cellulomonas aerilata NBRC 106308.</title>
        <authorList>
            <person name="Hosoyama A."/>
            <person name="Uohara A."/>
            <person name="Ohji S."/>
            <person name="Ichikawa N."/>
        </authorList>
    </citation>
    <scope>NUCLEOTIDE SEQUENCE [LARGE SCALE GENOMIC DNA]</scope>
    <source>
        <strain evidence="8 9">NBRC 106308</strain>
    </source>
</reference>
<dbReference type="EMBL" id="BJYY01000002">
    <property type="protein sequence ID" value="GEO33080.1"/>
    <property type="molecule type" value="Genomic_DNA"/>
</dbReference>
<evidence type="ECO:0000313" key="9">
    <source>
        <dbReference type="Proteomes" id="UP000321181"/>
    </source>
</evidence>
<feature type="domain" description="TraD/TraG TraM recognition site" evidence="7">
    <location>
        <begin position="170"/>
        <end position="302"/>
    </location>
</feature>
<keyword evidence="2" id="KW-1003">Cell membrane</keyword>
<dbReference type="PANTHER" id="PTHR37937">
    <property type="entry name" value="CONJUGATIVE TRANSFER: DNA TRANSPORT"/>
    <property type="match status" value="1"/>
</dbReference>
<evidence type="ECO:0000259" key="7">
    <source>
        <dbReference type="Pfam" id="PF12696"/>
    </source>
</evidence>
<feature type="region of interest" description="Disordered" evidence="6">
    <location>
        <begin position="342"/>
        <end position="364"/>
    </location>
</feature>
<dbReference type="Gene3D" id="3.40.50.300">
    <property type="entry name" value="P-loop containing nucleotide triphosphate hydrolases"/>
    <property type="match status" value="1"/>
</dbReference>
<dbReference type="Proteomes" id="UP000321181">
    <property type="component" value="Unassembled WGS sequence"/>
</dbReference>
<evidence type="ECO:0000256" key="5">
    <source>
        <dbReference type="ARBA" id="ARBA00023136"/>
    </source>
</evidence>
<protein>
    <recommendedName>
        <fullName evidence="7">TraD/TraG TraM recognition site domain-containing protein</fullName>
    </recommendedName>
</protein>
<accession>A0A512DA04</accession>